<evidence type="ECO:0000313" key="2">
    <source>
        <dbReference type="EMBL" id="PIB74861.1"/>
    </source>
</evidence>
<evidence type="ECO:0000313" key="1">
    <source>
        <dbReference type="EMBL" id="ORV07867.1"/>
    </source>
</evidence>
<dbReference type="PANTHER" id="PTHR43857:SF1">
    <property type="entry name" value="YJGH FAMILY PROTEIN"/>
    <property type="match status" value="1"/>
</dbReference>
<accession>A0A1X1RJR7</accession>
<dbReference type="InterPro" id="IPR035959">
    <property type="entry name" value="RutC-like_sf"/>
</dbReference>
<protein>
    <submittedName>
        <fullName evidence="2">RidA family protein</fullName>
    </submittedName>
</protein>
<dbReference type="AlphaFoldDB" id="A0A1X1RJR7"/>
<gene>
    <name evidence="1" type="ORF">AWB95_20845</name>
    <name evidence="2" type="ORF">CQY23_20935</name>
</gene>
<dbReference type="RefSeq" id="WP_062540394.1">
    <property type="nucleotide sequence ID" value="NZ_BBUN01000212.1"/>
</dbReference>
<evidence type="ECO:0000313" key="3">
    <source>
        <dbReference type="Proteomes" id="UP000193907"/>
    </source>
</evidence>
<comment type="caution">
    <text evidence="1">The sequence shown here is derived from an EMBL/GenBank/DDBJ whole genome shotgun (WGS) entry which is preliminary data.</text>
</comment>
<keyword evidence="3" id="KW-1185">Reference proteome</keyword>
<dbReference type="EMBL" id="PDKV01000036">
    <property type="protein sequence ID" value="PIB74861.1"/>
    <property type="molecule type" value="Genomic_DNA"/>
</dbReference>
<dbReference type="CDD" id="cd06154">
    <property type="entry name" value="YjgF_YER057c_UK114_like_6"/>
    <property type="match status" value="1"/>
</dbReference>
<dbReference type="Proteomes" id="UP000193907">
    <property type="component" value="Unassembled WGS sequence"/>
</dbReference>
<dbReference type="InterPro" id="IPR006175">
    <property type="entry name" value="YjgF/YER057c/UK114"/>
</dbReference>
<dbReference type="Gene3D" id="3.30.1330.40">
    <property type="entry name" value="RutC-like"/>
    <property type="match status" value="1"/>
</dbReference>
<sequence>MPTRRVLVSSGSDFESTVGYSRAVRIGPHVVVSGTTGAGEDVATQTRDCLRRIEIALDEAGAALADVVRTRIYVTDISRWREIGEVHAQVFGEIRPAATMVEVSALIAPDLLVEIEADAYIAENMPSGPGG</sequence>
<proteinExistence type="predicted"/>
<organism evidence="1 3">
    <name type="scientific">Mycobacterium celatum</name>
    <dbReference type="NCBI Taxonomy" id="28045"/>
    <lineage>
        <taxon>Bacteria</taxon>
        <taxon>Bacillati</taxon>
        <taxon>Actinomycetota</taxon>
        <taxon>Actinomycetes</taxon>
        <taxon>Mycobacteriales</taxon>
        <taxon>Mycobacteriaceae</taxon>
        <taxon>Mycobacterium</taxon>
    </lineage>
</organism>
<name>A0A1X1RJR7_MYCCE</name>
<dbReference type="EMBL" id="LQOM01000048">
    <property type="protein sequence ID" value="ORV07867.1"/>
    <property type="molecule type" value="Genomic_DNA"/>
</dbReference>
<dbReference type="Proteomes" id="UP000230971">
    <property type="component" value="Unassembled WGS sequence"/>
</dbReference>
<dbReference type="STRING" id="28045.AWB95_20845"/>
<dbReference type="PANTHER" id="PTHR43857">
    <property type="entry name" value="BLR7761 PROTEIN"/>
    <property type="match status" value="1"/>
</dbReference>
<dbReference type="SUPFAM" id="SSF55298">
    <property type="entry name" value="YjgF-like"/>
    <property type="match status" value="1"/>
</dbReference>
<dbReference type="OrthoDB" id="9799840at2"/>
<dbReference type="Pfam" id="PF01042">
    <property type="entry name" value="Ribonuc_L-PSP"/>
    <property type="match status" value="1"/>
</dbReference>
<reference evidence="1 3" key="1">
    <citation type="submission" date="2016-01" db="EMBL/GenBank/DDBJ databases">
        <title>The new phylogeny of the genus Mycobacterium.</title>
        <authorList>
            <person name="Tarcisio F."/>
            <person name="Conor M."/>
            <person name="Antonella G."/>
            <person name="Elisabetta G."/>
            <person name="Giulia F.S."/>
            <person name="Sara T."/>
            <person name="Anna F."/>
            <person name="Clotilde B."/>
            <person name="Roberto B."/>
            <person name="Veronica D.S."/>
            <person name="Fabio R."/>
            <person name="Monica P."/>
            <person name="Olivier J."/>
            <person name="Enrico T."/>
            <person name="Nicola S."/>
        </authorList>
    </citation>
    <scope>NUCLEOTIDE SEQUENCE [LARGE SCALE GENOMIC DNA]</scope>
    <source>
        <strain evidence="1 3">DSM 44243</strain>
    </source>
</reference>
<reference evidence="2 4" key="2">
    <citation type="journal article" date="2017" name="Infect. Genet. Evol.">
        <title>The new phylogeny of the genus Mycobacterium: The old and the news.</title>
        <authorList>
            <person name="Tortoli E."/>
            <person name="Fedrizzi T."/>
            <person name="Meehan C.J."/>
            <person name="Trovato A."/>
            <person name="Grottola A."/>
            <person name="Giacobazzi E."/>
            <person name="Serpini G.F."/>
            <person name="Tagliazucchi S."/>
            <person name="Fabio A."/>
            <person name="Bettua C."/>
            <person name="Bertorelli R."/>
            <person name="Frascaro F."/>
            <person name="De Sanctis V."/>
            <person name="Pecorari M."/>
            <person name="Jousson O."/>
            <person name="Segata N."/>
            <person name="Cirillo D.M."/>
        </authorList>
    </citation>
    <scope>NUCLEOTIDE SEQUENCE [LARGE SCALE GENOMIC DNA]</scope>
    <source>
        <strain evidence="2 4">NCTC 12882</strain>
    </source>
</reference>
<evidence type="ECO:0000313" key="4">
    <source>
        <dbReference type="Proteomes" id="UP000230971"/>
    </source>
</evidence>